<dbReference type="Gene3D" id="1.10.1740.10">
    <property type="match status" value="1"/>
</dbReference>
<dbReference type="Gene3D" id="1.10.10.10">
    <property type="entry name" value="Winged helix-like DNA-binding domain superfamily/Winged helix DNA-binding domain"/>
    <property type="match status" value="1"/>
</dbReference>
<comment type="caution">
    <text evidence="8">The sequence shown here is derived from an EMBL/GenBank/DDBJ whole genome shotgun (WGS) entry which is preliminary data.</text>
</comment>
<feature type="domain" description="RNA polymerase sigma factor 70 region 4 type 2" evidence="7">
    <location>
        <begin position="128"/>
        <end position="179"/>
    </location>
</feature>
<dbReference type="Pfam" id="PF08281">
    <property type="entry name" value="Sigma70_r4_2"/>
    <property type="match status" value="1"/>
</dbReference>
<accession>A0ABP8DXT9</accession>
<dbReference type="InterPro" id="IPR013325">
    <property type="entry name" value="RNA_pol_sigma_r2"/>
</dbReference>
<evidence type="ECO:0000256" key="3">
    <source>
        <dbReference type="ARBA" id="ARBA00023082"/>
    </source>
</evidence>
<keyword evidence="3" id="KW-0731">Sigma factor</keyword>
<organism evidence="8 9">
    <name type="scientific">Frondihabitans peucedani</name>
    <dbReference type="NCBI Taxonomy" id="598626"/>
    <lineage>
        <taxon>Bacteria</taxon>
        <taxon>Bacillati</taxon>
        <taxon>Actinomycetota</taxon>
        <taxon>Actinomycetes</taxon>
        <taxon>Micrococcales</taxon>
        <taxon>Microbacteriaceae</taxon>
        <taxon>Frondihabitans</taxon>
    </lineage>
</organism>
<evidence type="ECO:0000259" key="6">
    <source>
        <dbReference type="Pfam" id="PF04542"/>
    </source>
</evidence>
<feature type="region of interest" description="Disordered" evidence="5">
    <location>
        <begin position="179"/>
        <end position="200"/>
    </location>
</feature>
<dbReference type="RefSeq" id="WP_344793375.1">
    <property type="nucleotide sequence ID" value="NZ_BAABAU010000001.1"/>
</dbReference>
<keyword evidence="2" id="KW-0805">Transcription regulation</keyword>
<dbReference type="InterPro" id="IPR007627">
    <property type="entry name" value="RNA_pol_sigma70_r2"/>
</dbReference>
<comment type="similarity">
    <text evidence="1">Belongs to the sigma-70 factor family. ECF subfamily.</text>
</comment>
<feature type="domain" description="RNA polymerase sigma-70 region 2" evidence="6">
    <location>
        <begin position="27"/>
        <end position="95"/>
    </location>
</feature>
<evidence type="ECO:0000256" key="4">
    <source>
        <dbReference type="ARBA" id="ARBA00023163"/>
    </source>
</evidence>
<evidence type="ECO:0000256" key="5">
    <source>
        <dbReference type="SAM" id="MobiDB-lite"/>
    </source>
</evidence>
<evidence type="ECO:0000313" key="8">
    <source>
        <dbReference type="EMBL" id="GAA4264798.1"/>
    </source>
</evidence>
<dbReference type="InterPro" id="IPR039425">
    <property type="entry name" value="RNA_pol_sigma-70-like"/>
</dbReference>
<gene>
    <name evidence="8" type="ORF">GCM10022256_04100</name>
</gene>
<evidence type="ECO:0000259" key="7">
    <source>
        <dbReference type="Pfam" id="PF08281"/>
    </source>
</evidence>
<dbReference type="SUPFAM" id="SSF88659">
    <property type="entry name" value="Sigma3 and sigma4 domains of RNA polymerase sigma factors"/>
    <property type="match status" value="1"/>
</dbReference>
<dbReference type="InterPro" id="IPR013249">
    <property type="entry name" value="RNA_pol_sigma70_r4_t2"/>
</dbReference>
<dbReference type="PANTHER" id="PTHR43133:SF25">
    <property type="entry name" value="RNA POLYMERASE SIGMA FACTOR RFAY-RELATED"/>
    <property type="match status" value="1"/>
</dbReference>
<proteinExistence type="inferred from homology"/>
<sequence>MPDRTGSDEPGLWERARNGDSAAFALLYDRHRDRVFGQALRWTRSGHDAEDVLALVFLEAWRRRAAVRVVETSILPWLLVTTNHVAQNAQRAARRHRIAMARVPAQEDVADHSTRVLDDLDTDSAAARVRTAFVRLRPREQDVLTLCVIHEYSLAQAAEALGVPTGTVKSRLSRAKARLAQLTGPQDRDEASAPALGGLR</sequence>
<dbReference type="SUPFAM" id="SSF88946">
    <property type="entry name" value="Sigma2 domain of RNA polymerase sigma factors"/>
    <property type="match status" value="1"/>
</dbReference>
<dbReference type="Pfam" id="PF04542">
    <property type="entry name" value="Sigma70_r2"/>
    <property type="match status" value="1"/>
</dbReference>
<dbReference type="CDD" id="cd06171">
    <property type="entry name" value="Sigma70_r4"/>
    <property type="match status" value="1"/>
</dbReference>
<dbReference type="PANTHER" id="PTHR43133">
    <property type="entry name" value="RNA POLYMERASE ECF-TYPE SIGMA FACTO"/>
    <property type="match status" value="1"/>
</dbReference>
<protein>
    <submittedName>
        <fullName evidence="8">RNA polymerase sigma factor</fullName>
    </submittedName>
</protein>
<evidence type="ECO:0000256" key="2">
    <source>
        <dbReference type="ARBA" id="ARBA00023015"/>
    </source>
</evidence>
<dbReference type="InterPro" id="IPR014284">
    <property type="entry name" value="RNA_pol_sigma-70_dom"/>
</dbReference>
<dbReference type="NCBIfam" id="TIGR02937">
    <property type="entry name" value="sigma70-ECF"/>
    <property type="match status" value="1"/>
</dbReference>
<keyword evidence="9" id="KW-1185">Reference proteome</keyword>
<dbReference type="InterPro" id="IPR013324">
    <property type="entry name" value="RNA_pol_sigma_r3/r4-like"/>
</dbReference>
<dbReference type="Proteomes" id="UP001501594">
    <property type="component" value="Unassembled WGS sequence"/>
</dbReference>
<reference evidence="9" key="1">
    <citation type="journal article" date="2019" name="Int. J. Syst. Evol. Microbiol.">
        <title>The Global Catalogue of Microorganisms (GCM) 10K type strain sequencing project: providing services to taxonomists for standard genome sequencing and annotation.</title>
        <authorList>
            <consortium name="The Broad Institute Genomics Platform"/>
            <consortium name="The Broad Institute Genome Sequencing Center for Infectious Disease"/>
            <person name="Wu L."/>
            <person name="Ma J."/>
        </authorList>
    </citation>
    <scope>NUCLEOTIDE SEQUENCE [LARGE SCALE GENOMIC DNA]</scope>
    <source>
        <strain evidence="9">JCM 17442</strain>
    </source>
</reference>
<keyword evidence="4" id="KW-0804">Transcription</keyword>
<dbReference type="EMBL" id="BAABAU010000001">
    <property type="protein sequence ID" value="GAA4264798.1"/>
    <property type="molecule type" value="Genomic_DNA"/>
</dbReference>
<evidence type="ECO:0000256" key="1">
    <source>
        <dbReference type="ARBA" id="ARBA00010641"/>
    </source>
</evidence>
<evidence type="ECO:0000313" key="9">
    <source>
        <dbReference type="Proteomes" id="UP001501594"/>
    </source>
</evidence>
<dbReference type="InterPro" id="IPR036388">
    <property type="entry name" value="WH-like_DNA-bd_sf"/>
</dbReference>
<name>A0ABP8DXT9_9MICO</name>